<dbReference type="AlphaFoldDB" id="A0A0A9C898"/>
<reference evidence="1" key="2">
    <citation type="journal article" date="2015" name="Data Brief">
        <title>Shoot transcriptome of the giant reed, Arundo donax.</title>
        <authorList>
            <person name="Barrero R.A."/>
            <person name="Guerrero F.D."/>
            <person name="Moolhuijzen P."/>
            <person name="Goolsby J.A."/>
            <person name="Tidwell J."/>
            <person name="Bellgard S.E."/>
            <person name="Bellgard M.I."/>
        </authorList>
    </citation>
    <scope>NUCLEOTIDE SEQUENCE</scope>
    <source>
        <tissue evidence="1">Shoot tissue taken approximately 20 cm above the soil surface</tissue>
    </source>
</reference>
<accession>A0A0A9C898</accession>
<sequence length="24" mass="2898">MFFTFEVSLCKLRISIKHKSNIRV</sequence>
<protein>
    <submittedName>
        <fullName evidence="1">Uncharacterized protein</fullName>
    </submittedName>
</protein>
<dbReference type="EMBL" id="GBRH01230148">
    <property type="protein sequence ID" value="JAD67747.1"/>
    <property type="molecule type" value="Transcribed_RNA"/>
</dbReference>
<organism evidence="1">
    <name type="scientific">Arundo donax</name>
    <name type="common">Giant reed</name>
    <name type="synonym">Donax arundinaceus</name>
    <dbReference type="NCBI Taxonomy" id="35708"/>
    <lineage>
        <taxon>Eukaryota</taxon>
        <taxon>Viridiplantae</taxon>
        <taxon>Streptophyta</taxon>
        <taxon>Embryophyta</taxon>
        <taxon>Tracheophyta</taxon>
        <taxon>Spermatophyta</taxon>
        <taxon>Magnoliopsida</taxon>
        <taxon>Liliopsida</taxon>
        <taxon>Poales</taxon>
        <taxon>Poaceae</taxon>
        <taxon>PACMAD clade</taxon>
        <taxon>Arundinoideae</taxon>
        <taxon>Arundineae</taxon>
        <taxon>Arundo</taxon>
    </lineage>
</organism>
<name>A0A0A9C898_ARUDO</name>
<evidence type="ECO:0000313" key="1">
    <source>
        <dbReference type="EMBL" id="JAD67747.1"/>
    </source>
</evidence>
<reference evidence="1" key="1">
    <citation type="submission" date="2014-09" db="EMBL/GenBank/DDBJ databases">
        <authorList>
            <person name="Magalhaes I.L.F."/>
            <person name="Oliveira U."/>
            <person name="Santos F.R."/>
            <person name="Vidigal T.H.D.A."/>
            <person name="Brescovit A.D."/>
            <person name="Santos A.J."/>
        </authorList>
    </citation>
    <scope>NUCLEOTIDE SEQUENCE</scope>
    <source>
        <tissue evidence="1">Shoot tissue taken approximately 20 cm above the soil surface</tissue>
    </source>
</reference>
<proteinExistence type="predicted"/>